<gene>
    <name evidence="2" type="ORF">F2Q70_00013410</name>
</gene>
<feature type="compositionally biased region" description="Basic and acidic residues" evidence="1">
    <location>
        <begin position="117"/>
        <end position="134"/>
    </location>
</feature>
<reference evidence="2" key="1">
    <citation type="submission" date="2019-12" db="EMBL/GenBank/DDBJ databases">
        <title>Genome sequencing and annotation of Brassica cretica.</title>
        <authorList>
            <person name="Studholme D.J."/>
            <person name="Sarris P.F."/>
        </authorList>
    </citation>
    <scope>NUCLEOTIDE SEQUENCE</scope>
    <source>
        <strain evidence="2">PFS-102/07</strain>
        <tissue evidence="2">Leaf</tissue>
    </source>
</reference>
<feature type="region of interest" description="Disordered" evidence="1">
    <location>
        <begin position="81"/>
        <end position="134"/>
    </location>
</feature>
<dbReference type="AlphaFoldDB" id="A0A8S9M1U2"/>
<dbReference type="EMBL" id="QGKY02000089">
    <property type="protein sequence ID" value="KAF2613735.1"/>
    <property type="molecule type" value="Genomic_DNA"/>
</dbReference>
<evidence type="ECO:0000256" key="1">
    <source>
        <dbReference type="SAM" id="MobiDB-lite"/>
    </source>
</evidence>
<proteinExistence type="predicted"/>
<feature type="compositionally biased region" description="Basic and acidic residues" evidence="1">
    <location>
        <begin position="94"/>
        <end position="105"/>
    </location>
</feature>
<name>A0A8S9M1U2_BRACR</name>
<protein>
    <submittedName>
        <fullName evidence="2">Uncharacterized protein</fullName>
    </submittedName>
</protein>
<comment type="caution">
    <text evidence="2">The sequence shown here is derived from an EMBL/GenBank/DDBJ whole genome shotgun (WGS) entry which is preliminary data.</text>
</comment>
<evidence type="ECO:0000313" key="2">
    <source>
        <dbReference type="EMBL" id="KAF2613735.1"/>
    </source>
</evidence>
<sequence length="134" mass="15417">MPPKKPETDPVLEHLQQEVSKVSTMMLEQRQEGEIVKSLELAVSAMQQSFDNKFSFLEPMRQQYLEGEKEKRRMMELVKGKMHQLEENPPGGSKEGDMTFGEGERSVAGFASASMVKDSEERKREKRESSEPYF</sequence>
<accession>A0A8S9M1U2</accession>
<organism evidence="2">
    <name type="scientific">Brassica cretica</name>
    <name type="common">Mustard</name>
    <dbReference type="NCBI Taxonomy" id="69181"/>
    <lineage>
        <taxon>Eukaryota</taxon>
        <taxon>Viridiplantae</taxon>
        <taxon>Streptophyta</taxon>
        <taxon>Embryophyta</taxon>
        <taxon>Tracheophyta</taxon>
        <taxon>Spermatophyta</taxon>
        <taxon>Magnoliopsida</taxon>
        <taxon>eudicotyledons</taxon>
        <taxon>Gunneridae</taxon>
        <taxon>Pentapetalae</taxon>
        <taxon>rosids</taxon>
        <taxon>malvids</taxon>
        <taxon>Brassicales</taxon>
        <taxon>Brassicaceae</taxon>
        <taxon>Brassiceae</taxon>
        <taxon>Brassica</taxon>
    </lineage>
</organism>